<evidence type="ECO:0000313" key="6">
    <source>
        <dbReference type="EMBL" id="KAK7859010.1"/>
    </source>
</evidence>
<dbReference type="InterPro" id="IPR004864">
    <property type="entry name" value="LEA_2"/>
</dbReference>
<feature type="domain" description="Late embryogenesis abundant protein LEA-2 subgroup" evidence="5">
    <location>
        <begin position="68"/>
        <end position="162"/>
    </location>
</feature>
<evidence type="ECO:0000256" key="2">
    <source>
        <dbReference type="ARBA" id="ARBA00022692"/>
    </source>
</evidence>
<keyword evidence="2" id="KW-0812">Transmembrane</keyword>
<evidence type="ECO:0000256" key="4">
    <source>
        <dbReference type="ARBA" id="ARBA00023136"/>
    </source>
</evidence>
<keyword evidence="3" id="KW-1133">Transmembrane helix</keyword>
<dbReference type="EMBL" id="PKMF04000016">
    <property type="protein sequence ID" value="KAK7859010.1"/>
    <property type="molecule type" value="Genomic_DNA"/>
</dbReference>
<dbReference type="Pfam" id="PF03168">
    <property type="entry name" value="LEA_2"/>
    <property type="match status" value="1"/>
</dbReference>
<dbReference type="PANTHER" id="PTHR31415">
    <property type="entry name" value="OS05G0367900 PROTEIN"/>
    <property type="match status" value="1"/>
</dbReference>
<evidence type="ECO:0000256" key="3">
    <source>
        <dbReference type="ARBA" id="ARBA00022989"/>
    </source>
</evidence>
<evidence type="ECO:0000313" key="7">
    <source>
        <dbReference type="Proteomes" id="UP000237347"/>
    </source>
</evidence>
<reference evidence="6 7" key="1">
    <citation type="journal article" date="2018" name="Sci. Data">
        <title>The draft genome sequence of cork oak.</title>
        <authorList>
            <person name="Ramos A.M."/>
            <person name="Usie A."/>
            <person name="Barbosa P."/>
            <person name="Barros P.M."/>
            <person name="Capote T."/>
            <person name="Chaves I."/>
            <person name="Simoes F."/>
            <person name="Abreu I."/>
            <person name="Carrasquinho I."/>
            <person name="Faro C."/>
            <person name="Guimaraes J.B."/>
            <person name="Mendonca D."/>
            <person name="Nobrega F."/>
            <person name="Rodrigues L."/>
            <person name="Saibo N.J.M."/>
            <person name="Varela M.C."/>
            <person name="Egas C."/>
            <person name="Matos J."/>
            <person name="Miguel C.M."/>
            <person name="Oliveira M.M."/>
            <person name="Ricardo C.P."/>
            <person name="Goncalves S."/>
        </authorList>
    </citation>
    <scope>NUCLEOTIDE SEQUENCE [LARGE SCALE GENOMIC DNA]</scope>
    <source>
        <strain evidence="7">cv. HL8</strain>
    </source>
</reference>
<dbReference type="AlphaFoldDB" id="A0AAW0M5X2"/>
<evidence type="ECO:0000259" key="5">
    <source>
        <dbReference type="Pfam" id="PF03168"/>
    </source>
</evidence>
<organism evidence="6 7">
    <name type="scientific">Quercus suber</name>
    <name type="common">Cork oak</name>
    <dbReference type="NCBI Taxonomy" id="58331"/>
    <lineage>
        <taxon>Eukaryota</taxon>
        <taxon>Viridiplantae</taxon>
        <taxon>Streptophyta</taxon>
        <taxon>Embryophyta</taxon>
        <taxon>Tracheophyta</taxon>
        <taxon>Spermatophyta</taxon>
        <taxon>Magnoliopsida</taxon>
        <taxon>eudicotyledons</taxon>
        <taxon>Gunneridae</taxon>
        <taxon>Pentapetalae</taxon>
        <taxon>rosids</taxon>
        <taxon>fabids</taxon>
        <taxon>Fagales</taxon>
        <taxon>Fagaceae</taxon>
        <taxon>Quercus</taxon>
    </lineage>
</organism>
<dbReference type="InterPro" id="IPR044839">
    <property type="entry name" value="NDR1-like"/>
</dbReference>
<dbReference type="GO" id="GO:0005886">
    <property type="term" value="C:plasma membrane"/>
    <property type="evidence" value="ECO:0007669"/>
    <property type="project" value="TreeGrafter"/>
</dbReference>
<proteinExistence type="predicted"/>
<name>A0AAW0M5X2_QUESU</name>
<sequence>MPNAYAELEAGSIPSDGMAQRFDLPIIFIFWLIFLPKEVEFKVTDASLTQFDFNTNNNTLNYNLALNITLRNSNKKVGIYYRRVEAIAFYKKKWFATVSLTPFYQGHKNTTILRPVFEGQQVLWLKPRDVSSFNAEKSSGVYSIDVKLSFKIRVRYGKFKTLRYKSPRIDCPLQVPLSSNGSPANGFKTTWCNNAYFFSDPSAD</sequence>
<evidence type="ECO:0000256" key="1">
    <source>
        <dbReference type="ARBA" id="ARBA00004167"/>
    </source>
</evidence>
<comment type="caution">
    <text evidence="6">The sequence shown here is derived from an EMBL/GenBank/DDBJ whole genome shotgun (WGS) entry which is preliminary data.</text>
</comment>
<comment type="subcellular location">
    <subcellularLocation>
        <location evidence="1">Membrane</location>
        <topology evidence="1">Single-pass membrane protein</topology>
    </subcellularLocation>
</comment>
<dbReference type="GO" id="GO:0098542">
    <property type="term" value="P:defense response to other organism"/>
    <property type="evidence" value="ECO:0007669"/>
    <property type="project" value="InterPro"/>
</dbReference>
<dbReference type="GO" id="GO:0009506">
    <property type="term" value="C:plasmodesma"/>
    <property type="evidence" value="ECO:0007669"/>
    <property type="project" value="TreeGrafter"/>
</dbReference>
<keyword evidence="4" id="KW-0472">Membrane</keyword>
<dbReference type="PANTHER" id="PTHR31415:SF109">
    <property type="entry name" value="NDR1_HIN1-LIKE PROTEIN 10"/>
    <property type="match status" value="1"/>
</dbReference>
<protein>
    <submittedName>
        <fullName evidence="6">Ndr1/hin1-like protein 10</fullName>
    </submittedName>
</protein>
<accession>A0AAW0M5X2</accession>
<gene>
    <name evidence="6" type="primary">NHL10_4</name>
    <name evidence="6" type="ORF">CFP56_009565</name>
</gene>
<dbReference type="Proteomes" id="UP000237347">
    <property type="component" value="Unassembled WGS sequence"/>
</dbReference>
<keyword evidence="7" id="KW-1185">Reference proteome</keyword>